<reference evidence="1 2" key="1">
    <citation type="submission" date="2017-09" db="EMBL/GenBank/DDBJ databases">
        <authorList>
            <person name="Ehlers B."/>
            <person name="Leendertz F.H."/>
        </authorList>
    </citation>
    <scope>NUCLEOTIDE SEQUENCE [LARGE SCALE GENOMIC DNA]</scope>
    <source>
        <strain evidence="1 2">CGMCC 4.6857</strain>
    </source>
</reference>
<evidence type="ECO:0000313" key="1">
    <source>
        <dbReference type="EMBL" id="SNY54901.1"/>
    </source>
</evidence>
<name>A0A285J724_9ACTN</name>
<accession>A0A285J724</accession>
<dbReference type="AlphaFoldDB" id="A0A285J724"/>
<dbReference type="Proteomes" id="UP000219612">
    <property type="component" value="Unassembled WGS sequence"/>
</dbReference>
<evidence type="ECO:0000313" key="2">
    <source>
        <dbReference type="Proteomes" id="UP000219612"/>
    </source>
</evidence>
<sequence length="51" mass="5246">MSDTANPLVAPREDSTRWYSGVFLAEDVDSLMASFSGGGWIDPAIGGVAAG</sequence>
<organism evidence="1 2">
    <name type="scientific">Paractinoplanes atraurantiacus</name>
    <dbReference type="NCBI Taxonomy" id="1036182"/>
    <lineage>
        <taxon>Bacteria</taxon>
        <taxon>Bacillati</taxon>
        <taxon>Actinomycetota</taxon>
        <taxon>Actinomycetes</taxon>
        <taxon>Micromonosporales</taxon>
        <taxon>Micromonosporaceae</taxon>
        <taxon>Paractinoplanes</taxon>
    </lineage>
</organism>
<protein>
    <submittedName>
        <fullName evidence="1">Uncharacterized protein</fullName>
    </submittedName>
</protein>
<dbReference type="RefSeq" id="WP_179855382.1">
    <property type="nucleotide sequence ID" value="NZ_OBDY01000015.1"/>
</dbReference>
<gene>
    <name evidence="1" type="ORF">SAMN05421748_115186</name>
</gene>
<dbReference type="EMBL" id="OBDY01000015">
    <property type="protein sequence ID" value="SNY54901.1"/>
    <property type="molecule type" value="Genomic_DNA"/>
</dbReference>
<proteinExistence type="predicted"/>
<keyword evidence="2" id="KW-1185">Reference proteome</keyword>